<evidence type="ECO:0000313" key="4">
    <source>
        <dbReference type="EMBL" id="MBR7798316.1"/>
    </source>
</evidence>
<keyword evidence="5" id="KW-1185">Reference proteome</keyword>
<keyword evidence="3" id="KW-1133">Transmembrane helix</keyword>
<sequence>MTSRYGRRYDIYISIPKQPAPESGYPIIYVLDGNAFFHTFHETVKVQSARSEKTKVIPAVIVGIGYPVDAAFASEFRVYDFTPPTSVENLPPKPDGSAWSENGGAEEFFHFITQELQPCIEQHVSIDRQKQTLFGHSLGGLFALYVLFSGTSAFQTFMITSPSIWWGNRVILELVKNWAANTDISEKRVFLAVGELEKDHMVNDARDLAIRLEELRSKGLTTVFYELTDENHVSVVPTVISRAIRFLHMHSG</sequence>
<keyword evidence="3" id="KW-0812">Transmembrane</keyword>
<evidence type="ECO:0000256" key="3">
    <source>
        <dbReference type="SAM" id="Phobius"/>
    </source>
</evidence>
<reference evidence="4" key="1">
    <citation type="submission" date="2021-04" db="EMBL/GenBank/DDBJ databases">
        <title>Isolation and polyphasic classification of algal microorganism.</title>
        <authorList>
            <person name="Wang S."/>
        </authorList>
    </citation>
    <scope>NUCLEOTIDE SEQUENCE</scope>
    <source>
        <strain evidence="4">720a</strain>
    </source>
</reference>
<comment type="caution">
    <text evidence="4">The sequence shown here is derived from an EMBL/GenBank/DDBJ whole genome shotgun (WGS) entry which is preliminary data.</text>
</comment>
<accession>A0A941ID94</accession>
<dbReference type="InterPro" id="IPR029058">
    <property type="entry name" value="AB_hydrolase_fold"/>
</dbReference>
<evidence type="ECO:0000256" key="1">
    <source>
        <dbReference type="ARBA" id="ARBA00005622"/>
    </source>
</evidence>
<dbReference type="PANTHER" id="PTHR40841:SF2">
    <property type="entry name" value="SIDEROPHORE-DEGRADING ESTERASE (EUROFUNG)"/>
    <property type="match status" value="1"/>
</dbReference>
<name>A0A941ID94_9BACI</name>
<dbReference type="EMBL" id="JAGSOT010000114">
    <property type="protein sequence ID" value="MBR7798316.1"/>
    <property type="molecule type" value="Genomic_DNA"/>
</dbReference>
<organism evidence="4 5">
    <name type="scientific">Virgibacillus salarius</name>
    <dbReference type="NCBI Taxonomy" id="447199"/>
    <lineage>
        <taxon>Bacteria</taxon>
        <taxon>Bacillati</taxon>
        <taxon>Bacillota</taxon>
        <taxon>Bacilli</taxon>
        <taxon>Bacillales</taxon>
        <taxon>Bacillaceae</taxon>
        <taxon>Virgibacillus</taxon>
    </lineage>
</organism>
<dbReference type="Gene3D" id="3.40.50.1820">
    <property type="entry name" value="alpha/beta hydrolase"/>
    <property type="match status" value="1"/>
</dbReference>
<dbReference type="SUPFAM" id="SSF53474">
    <property type="entry name" value="alpha/beta-Hydrolases"/>
    <property type="match status" value="1"/>
</dbReference>
<dbReference type="RefSeq" id="WP_051388267.1">
    <property type="nucleotide sequence ID" value="NZ_JAGSOT010000114.1"/>
</dbReference>
<dbReference type="GO" id="GO:0016788">
    <property type="term" value="F:hydrolase activity, acting on ester bonds"/>
    <property type="evidence" value="ECO:0007669"/>
    <property type="project" value="TreeGrafter"/>
</dbReference>
<evidence type="ECO:0000256" key="2">
    <source>
        <dbReference type="ARBA" id="ARBA00022801"/>
    </source>
</evidence>
<feature type="transmembrane region" description="Helical" evidence="3">
    <location>
        <begin position="133"/>
        <end position="154"/>
    </location>
</feature>
<dbReference type="Pfam" id="PF00756">
    <property type="entry name" value="Esterase"/>
    <property type="match status" value="1"/>
</dbReference>
<dbReference type="InterPro" id="IPR000801">
    <property type="entry name" value="Esterase-like"/>
</dbReference>
<keyword evidence="2 4" id="KW-0378">Hydrolase</keyword>
<gene>
    <name evidence="4" type="ORF">KCX74_20180</name>
</gene>
<dbReference type="AlphaFoldDB" id="A0A941ID94"/>
<dbReference type="Proteomes" id="UP000675284">
    <property type="component" value="Unassembled WGS sequence"/>
</dbReference>
<keyword evidence="3" id="KW-0472">Membrane</keyword>
<dbReference type="PANTHER" id="PTHR40841">
    <property type="entry name" value="SIDEROPHORE TRIACETYLFUSARININE C ESTERASE"/>
    <property type="match status" value="1"/>
</dbReference>
<protein>
    <submittedName>
        <fullName evidence="4">Alpha/beta hydrolase</fullName>
    </submittedName>
</protein>
<evidence type="ECO:0000313" key="5">
    <source>
        <dbReference type="Proteomes" id="UP000675284"/>
    </source>
</evidence>
<proteinExistence type="inferred from homology"/>
<comment type="similarity">
    <text evidence="1">Belongs to the esterase D family.</text>
</comment>
<dbReference type="InterPro" id="IPR052558">
    <property type="entry name" value="Siderophore_Hydrolase_D"/>
</dbReference>